<protein>
    <recommendedName>
        <fullName evidence="10">RING-CH-type domain-containing protein</fullName>
    </recommendedName>
</protein>
<keyword evidence="2 9" id="KW-0812">Transmembrane</keyword>
<dbReference type="InterPro" id="IPR011016">
    <property type="entry name" value="Znf_RING-CH"/>
</dbReference>
<dbReference type="STRING" id="37992.A0A4Z0Z7I8"/>
<dbReference type="AlphaFoldDB" id="A0A4Z0Z7I8"/>
<dbReference type="Gene3D" id="3.30.40.10">
    <property type="entry name" value="Zinc/RING finger domain, C3HC4 (zinc finger)"/>
    <property type="match status" value="1"/>
</dbReference>
<dbReference type="EMBL" id="SKBN01000021">
    <property type="protein sequence ID" value="TGJ86843.1"/>
    <property type="molecule type" value="Genomic_DNA"/>
</dbReference>
<dbReference type="SUPFAM" id="SSF57850">
    <property type="entry name" value="RING/U-box"/>
    <property type="match status" value="1"/>
</dbReference>
<evidence type="ECO:0000259" key="10">
    <source>
        <dbReference type="SMART" id="SM00744"/>
    </source>
</evidence>
<feature type="compositionally biased region" description="Polar residues" evidence="8">
    <location>
        <begin position="1"/>
        <end position="16"/>
    </location>
</feature>
<dbReference type="GO" id="GO:0008270">
    <property type="term" value="F:zinc ion binding"/>
    <property type="evidence" value="ECO:0007669"/>
    <property type="project" value="UniProtKB-KW"/>
</dbReference>
<dbReference type="PANTHER" id="PTHR46283">
    <property type="entry name" value="E3 UBIQUITIN-PROTEIN LIGASE MARCH5"/>
    <property type="match status" value="1"/>
</dbReference>
<feature type="compositionally biased region" description="Polar residues" evidence="8">
    <location>
        <begin position="47"/>
        <end position="59"/>
    </location>
</feature>
<dbReference type="GO" id="GO:0016020">
    <property type="term" value="C:membrane"/>
    <property type="evidence" value="ECO:0007669"/>
    <property type="project" value="UniProtKB-SubCell"/>
</dbReference>
<keyword evidence="4" id="KW-0863">Zinc-finger</keyword>
<evidence type="ECO:0000256" key="7">
    <source>
        <dbReference type="ARBA" id="ARBA00023136"/>
    </source>
</evidence>
<feature type="compositionally biased region" description="Low complexity" evidence="8">
    <location>
        <begin position="21"/>
        <end position="30"/>
    </location>
</feature>
<evidence type="ECO:0000256" key="6">
    <source>
        <dbReference type="ARBA" id="ARBA00022989"/>
    </source>
</evidence>
<evidence type="ECO:0000256" key="8">
    <source>
        <dbReference type="SAM" id="MobiDB-lite"/>
    </source>
</evidence>
<dbReference type="Proteomes" id="UP000297716">
    <property type="component" value="Unassembled WGS sequence"/>
</dbReference>
<evidence type="ECO:0000256" key="9">
    <source>
        <dbReference type="SAM" id="Phobius"/>
    </source>
</evidence>
<evidence type="ECO:0000256" key="3">
    <source>
        <dbReference type="ARBA" id="ARBA00022723"/>
    </source>
</evidence>
<keyword evidence="12" id="KW-1185">Reference proteome</keyword>
<feature type="domain" description="RING-CH-type" evidence="10">
    <location>
        <begin position="67"/>
        <end position="119"/>
    </location>
</feature>
<gene>
    <name evidence="11" type="ORF">E0Z10_g1883</name>
</gene>
<sequence>MASSSTMPDLSSTVISDTGIASDASDSDAAPSRHVSDHPRTPGTPAEPSSTNTSLTPGSDPSPDTRRCFVCLVDEPEADLPVDWSTPCNCSLEGHQECLLAWVTDLEAQAKDVICPVCKSPILITERYDAAIRLSNFLNHKFSRWSPRILLGFIASGALVSSSVYGAKAISWFAGPEAVVAFLLVEDKAGPYVELIPRPQYDQRVNLLHFSVLPLVAPALILNRMNISDLITLPASLVYATLFNHSAEFLTWPPSPNRVMAIYPALKSTYFHIHRVVSDSLEKSWAIRARTMNVEHGLQATHDVAPPPEPAPAMNILDLEIDIQIGEADDDVLRNNGGAQRNRGVDGGGRSPINFIAGALLWPGVCYGVGELMRHLLPTRFVSKPMNGLATGLLQERWGRSFIGGCIFVVLKDAFFLYVKYKRMMNRPYRRIKNSESRNIRN</sequence>
<proteinExistence type="predicted"/>
<comment type="caution">
    <text evidence="11">The sequence shown here is derived from an EMBL/GenBank/DDBJ whole genome shotgun (WGS) entry which is preliminary data.</text>
</comment>
<dbReference type="InterPro" id="IPR013083">
    <property type="entry name" value="Znf_RING/FYVE/PHD"/>
</dbReference>
<evidence type="ECO:0000256" key="1">
    <source>
        <dbReference type="ARBA" id="ARBA00004141"/>
    </source>
</evidence>
<name>A0A4Z0Z7I8_9PEZI</name>
<evidence type="ECO:0000313" key="12">
    <source>
        <dbReference type="Proteomes" id="UP000297716"/>
    </source>
</evidence>
<accession>A0A4Z0Z7I8</accession>
<evidence type="ECO:0000256" key="4">
    <source>
        <dbReference type="ARBA" id="ARBA00022771"/>
    </source>
</evidence>
<keyword evidence="7 9" id="KW-0472">Membrane</keyword>
<feature type="transmembrane region" description="Helical" evidence="9">
    <location>
        <begin position="402"/>
        <end position="421"/>
    </location>
</feature>
<dbReference type="OrthoDB" id="5817083at2759"/>
<evidence type="ECO:0000256" key="2">
    <source>
        <dbReference type="ARBA" id="ARBA00022692"/>
    </source>
</evidence>
<keyword evidence="6 9" id="KW-1133">Transmembrane helix</keyword>
<keyword evidence="5" id="KW-0862">Zinc</keyword>
<organism evidence="11 12">
    <name type="scientific">Xylaria hypoxylon</name>
    <dbReference type="NCBI Taxonomy" id="37992"/>
    <lineage>
        <taxon>Eukaryota</taxon>
        <taxon>Fungi</taxon>
        <taxon>Dikarya</taxon>
        <taxon>Ascomycota</taxon>
        <taxon>Pezizomycotina</taxon>
        <taxon>Sordariomycetes</taxon>
        <taxon>Xylariomycetidae</taxon>
        <taxon>Xylariales</taxon>
        <taxon>Xylariaceae</taxon>
        <taxon>Xylaria</taxon>
    </lineage>
</organism>
<evidence type="ECO:0000313" key="11">
    <source>
        <dbReference type="EMBL" id="TGJ86843.1"/>
    </source>
</evidence>
<feature type="region of interest" description="Disordered" evidence="8">
    <location>
        <begin position="1"/>
        <end position="63"/>
    </location>
</feature>
<dbReference type="SMART" id="SM00744">
    <property type="entry name" value="RINGv"/>
    <property type="match status" value="1"/>
</dbReference>
<comment type="subcellular location">
    <subcellularLocation>
        <location evidence="1">Membrane</location>
        <topology evidence="1">Multi-pass membrane protein</topology>
    </subcellularLocation>
</comment>
<keyword evidence="3" id="KW-0479">Metal-binding</keyword>
<reference evidence="11 12" key="1">
    <citation type="submission" date="2019-03" db="EMBL/GenBank/DDBJ databases">
        <title>Draft genome sequence of Xylaria hypoxylon DSM 108379, a ubiquitous saprotrophic-parasitic fungi on hardwood.</title>
        <authorList>
            <person name="Buettner E."/>
            <person name="Leonhardt S."/>
            <person name="Gebauer A.M."/>
            <person name="Liers C."/>
            <person name="Hofrichter M."/>
            <person name="Kellner H."/>
        </authorList>
    </citation>
    <scope>NUCLEOTIDE SEQUENCE [LARGE SCALE GENOMIC DNA]</scope>
    <source>
        <strain evidence="11 12">DSM 108379</strain>
    </source>
</reference>
<evidence type="ECO:0000256" key="5">
    <source>
        <dbReference type="ARBA" id="ARBA00022833"/>
    </source>
</evidence>